<dbReference type="InterPro" id="IPR002401">
    <property type="entry name" value="Cyt_P450_E_grp-I"/>
</dbReference>
<evidence type="ECO:0000256" key="6">
    <source>
        <dbReference type="ARBA" id="ARBA00023033"/>
    </source>
</evidence>
<evidence type="ECO:0000256" key="1">
    <source>
        <dbReference type="ARBA" id="ARBA00001971"/>
    </source>
</evidence>
<evidence type="ECO:0000256" key="3">
    <source>
        <dbReference type="ARBA" id="ARBA00022723"/>
    </source>
</evidence>
<evidence type="ECO:0000256" key="7">
    <source>
        <dbReference type="PIRSR" id="PIRSR602401-1"/>
    </source>
</evidence>
<comment type="similarity">
    <text evidence="2 8">Belongs to the cytochrome P450 family.</text>
</comment>
<dbReference type="SUPFAM" id="SSF48264">
    <property type="entry name" value="Cytochrome P450"/>
    <property type="match status" value="1"/>
</dbReference>
<dbReference type="GO" id="GO:0020037">
    <property type="term" value="F:heme binding"/>
    <property type="evidence" value="ECO:0007669"/>
    <property type="project" value="InterPro"/>
</dbReference>
<keyword evidence="3 7" id="KW-0479">Metal-binding</keyword>
<dbReference type="PROSITE" id="PS00086">
    <property type="entry name" value="CYTOCHROME_P450"/>
    <property type="match status" value="1"/>
</dbReference>
<feature type="signal peptide" evidence="9">
    <location>
        <begin position="1"/>
        <end position="24"/>
    </location>
</feature>
<dbReference type="Pfam" id="PF00067">
    <property type="entry name" value="p450"/>
    <property type="match status" value="1"/>
</dbReference>
<dbReference type="InterPro" id="IPR001128">
    <property type="entry name" value="Cyt_P450"/>
</dbReference>
<evidence type="ECO:0000313" key="11">
    <source>
        <dbReference type="Proteomes" id="UP000297245"/>
    </source>
</evidence>
<feature type="chain" id="PRO_5020616264" evidence="9">
    <location>
        <begin position="25"/>
        <end position="503"/>
    </location>
</feature>
<keyword evidence="6 8" id="KW-0503">Monooxygenase</keyword>
<keyword evidence="11" id="KW-1185">Reference proteome</keyword>
<evidence type="ECO:0000256" key="9">
    <source>
        <dbReference type="SAM" id="SignalP"/>
    </source>
</evidence>
<keyword evidence="4 8" id="KW-0560">Oxidoreductase</keyword>
<dbReference type="Proteomes" id="UP000297245">
    <property type="component" value="Unassembled WGS sequence"/>
</dbReference>
<dbReference type="EMBL" id="ML179451">
    <property type="protein sequence ID" value="THU87410.1"/>
    <property type="molecule type" value="Genomic_DNA"/>
</dbReference>
<dbReference type="AlphaFoldDB" id="A0A4S8LF61"/>
<evidence type="ECO:0000256" key="8">
    <source>
        <dbReference type="RuleBase" id="RU000461"/>
    </source>
</evidence>
<dbReference type="Gene3D" id="1.10.630.10">
    <property type="entry name" value="Cytochrome P450"/>
    <property type="match status" value="1"/>
</dbReference>
<dbReference type="OrthoDB" id="1844152at2759"/>
<keyword evidence="7 8" id="KW-0349">Heme</keyword>
<organism evidence="10 11">
    <name type="scientific">Dendrothele bispora (strain CBS 962.96)</name>
    <dbReference type="NCBI Taxonomy" id="1314807"/>
    <lineage>
        <taxon>Eukaryota</taxon>
        <taxon>Fungi</taxon>
        <taxon>Dikarya</taxon>
        <taxon>Basidiomycota</taxon>
        <taxon>Agaricomycotina</taxon>
        <taxon>Agaricomycetes</taxon>
        <taxon>Agaricomycetidae</taxon>
        <taxon>Agaricales</taxon>
        <taxon>Agaricales incertae sedis</taxon>
        <taxon>Dendrothele</taxon>
    </lineage>
</organism>
<comment type="cofactor">
    <cofactor evidence="1 7">
        <name>heme</name>
        <dbReference type="ChEBI" id="CHEBI:30413"/>
    </cofactor>
</comment>
<dbReference type="GO" id="GO:0004497">
    <property type="term" value="F:monooxygenase activity"/>
    <property type="evidence" value="ECO:0007669"/>
    <property type="project" value="UniProtKB-KW"/>
</dbReference>
<protein>
    <submittedName>
        <fullName evidence="10">Cytochrome P450</fullName>
    </submittedName>
</protein>
<dbReference type="PANTHER" id="PTHR46206:SF6">
    <property type="entry name" value="CYTOCHROME P450 MONOOXYGENASE AN1598-RELATED"/>
    <property type="match status" value="1"/>
</dbReference>
<dbReference type="PANTHER" id="PTHR46206">
    <property type="entry name" value="CYTOCHROME P450"/>
    <property type="match status" value="1"/>
</dbReference>
<dbReference type="InterPro" id="IPR017972">
    <property type="entry name" value="Cyt_P450_CS"/>
</dbReference>
<sequence length="503" mass="57610">MSGNFLVLLASLSALFVVSKLWRARMEMAKLEGIPTVGSSGFWGSFWGGYHFVKHAREVVKEGYDKYHGRAFKVRMPYRWVIIATGPDLVNDIKRAPDDMMSFDEAVNDDIQVDHTLGKTFRTSNYHFNVVRSTLTRNLSVRFSDVRDEILTAFSDEIPVSEDWITLPALDTIMKVVCRTTNRLFVGLPMCREPDWIDLNIQFTVQVFGRAPIINLFPGFLQPIVGSLLSPRANALKRARRHIGNVVRERVEKDDQYGRGWADKPNDLISWLLEENPRGELRTVDELIMRVLNINMAAIHTTSMSFSQILYWLAIQSDSVINELRKEIESVTEEHGWTKASMGYLRKVDSFMKEVARYTGISELTAERKVLKDFTFSDGTRVPAGSIVSIPVFAMHHDERHYDNPNQFKPFRFSEMRDSEEGGSIKHQMITPNQDYFFFGTGRHACPGRFFAVNELKTLVAHTLLTYDIKLEGDAKVIPDPVLFLNAVSPNQDAKLMFRKRRV</sequence>
<dbReference type="PRINTS" id="PR00463">
    <property type="entry name" value="EP450I"/>
</dbReference>
<name>A0A4S8LF61_DENBC</name>
<evidence type="ECO:0000256" key="4">
    <source>
        <dbReference type="ARBA" id="ARBA00023002"/>
    </source>
</evidence>
<dbReference type="InterPro" id="IPR036396">
    <property type="entry name" value="Cyt_P450_sf"/>
</dbReference>
<keyword evidence="9" id="KW-0732">Signal</keyword>
<feature type="binding site" description="axial binding residue" evidence="7">
    <location>
        <position position="446"/>
    </location>
    <ligand>
        <name>heme</name>
        <dbReference type="ChEBI" id="CHEBI:30413"/>
    </ligand>
    <ligandPart>
        <name>Fe</name>
        <dbReference type="ChEBI" id="CHEBI:18248"/>
    </ligandPart>
</feature>
<reference evidence="10 11" key="1">
    <citation type="journal article" date="2019" name="Nat. Ecol. Evol.">
        <title>Megaphylogeny resolves global patterns of mushroom evolution.</title>
        <authorList>
            <person name="Varga T."/>
            <person name="Krizsan K."/>
            <person name="Foldi C."/>
            <person name="Dima B."/>
            <person name="Sanchez-Garcia M."/>
            <person name="Sanchez-Ramirez S."/>
            <person name="Szollosi G.J."/>
            <person name="Szarkandi J.G."/>
            <person name="Papp V."/>
            <person name="Albert L."/>
            <person name="Andreopoulos W."/>
            <person name="Angelini C."/>
            <person name="Antonin V."/>
            <person name="Barry K.W."/>
            <person name="Bougher N.L."/>
            <person name="Buchanan P."/>
            <person name="Buyck B."/>
            <person name="Bense V."/>
            <person name="Catcheside P."/>
            <person name="Chovatia M."/>
            <person name="Cooper J."/>
            <person name="Damon W."/>
            <person name="Desjardin D."/>
            <person name="Finy P."/>
            <person name="Geml J."/>
            <person name="Haridas S."/>
            <person name="Hughes K."/>
            <person name="Justo A."/>
            <person name="Karasinski D."/>
            <person name="Kautmanova I."/>
            <person name="Kiss B."/>
            <person name="Kocsube S."/>
            <person name="Kotiranta H."/>
            <person name="LaButti K.M."/>
            <person name="Lechner B.E."/>
            <person name="Liimatainen K."/>
            <person name="Lipzen A."/>
            <person name="Lukacs Z."/>
            <person name="Mihaltcheva S."/>
            <person name="Morgado L.N."/>
            <person name="Niskanen T."/>
            <person name="Noordeloos M.E."/>
            <person name="Ohm R.A."/>
            <person name="Ortiz-Santana B."/>
            <person name="Ovrebo C."/>
            <person name="Racz N."/>
            <person name="Riley R."/>
            <person name="Savchenko A."/>
            <person name="Shiryaev A."/>
            <person name="Soop K."/>
            <person name="Spirin V."/>
            <person name="Szebenyi C."/>
            <person name="Tomsovsky M."/>
            <person name="Tulloss R.E."/>
            <person name="Uehling J."/>
            <person name="Grigoriev I.V."/>
            <person name="Vagvolgyi C."/>
            <person name="Papp T."/>
            <person name="Martin F.M."/>
            <person name="Miettinen O."/>
            <person name="Hibbett D.S."/>
            <person name="Nagy L.G."/>
        </authorList>
    </citation>
    <scope>NUCLEOTIDE SEQUENCE [LARGE SCALE GENOMIC DNA]</scope>
    <source>
        <strain evidence="10 11">CBS 962.96</strain>
    </source>
</reference>
<evidence type="ECO:0000256" key="2">
    <source>
        <dbReference type="ARBA" id="ARBA00010617"/>
    </source>
</evidence>
<gene>
    <name evidence="10" type="ORF">K435DRAFT_867303</name>
</gene>
<dbReference type="GO" id="GO:0016705">
    <property type="term" value="F:oxidoreductase activity, acting on paired donors, with incorporation or reduction of molecular oxygen"/>
    <property type="evidence" value="ECO:0007669"/>
    <property type="project" value="InterPro"/>
</dbReference>
<dbReference type="CDD" id="cd11041">
    <property type="entry name" value="CYP503A1-like"/>
    <property type="match status" value="1"/>
</dbReference>
<dbReference type="GO" id="GO:0005506">
    <property type="term" value="F:iron ion binding"/>
    <property type="evidence" value="ECO:0007669"/>
    <property type="project" value="InterPro"/>
</dbReference>
<keyword evidence="5 7" id="KW-0408">Iron</keyword>
<evidence type="ECO:0000313" key="10">
    <source>
        <dbReference type="EMBL" id="THU87410.1"/>
    </source>
</evidence>
<proteinExistence type="inferred from homology"/>
<accession>A0A4S8LF61</accession>
<evidence type="ECO:0000256" key="5">
    <source>
        <dbReference type="ARBA" id="ARBA00023004"/>
    </source>
</evidence>